<dbReference type="OrthoDB" id="9809288at2"/>
<feature type="domain" description="Nitroreductase" evidence="4">
    <location>
        <begin position="12"/>
        <end position="193"/>
    </location>
</feature>
<comment type="similarity">
    <text evidence="1">Belongs to the nitroreductase family.</text>
</comment>
<dbReference type="GO" id="GO:0016491">
    <property type="term" value="F:oxidoreductase activity"/>
    <property type="evidence" value="ECO:0007669"/>
    <property type="project" value="UniProtKB-KW"/>
</dbReference>
<protein>
    <submittedName>
        <fullName evidence="6">NAD(P)H-dependent oxidoreductase</fullName>
    </submittedName>
</protein>
<keyword evidence="3" id="KW-0560">Oxidoreductase</keyword>
<dbReference type="PANTHER" id="PTHR43673">
    <property type="entry name" value="NAD(P)H NITROREDUCTASE YDGI-RELATED"/>
    <property type="match status" value="1"/>
</dbReference>
<reference evidence="6" key="3">
    <citation type="submission" date="2018-04" db="EMBL/GenBank/DDBJ databases">
        <authorList>
            <person name="Sheh A."/>
            <person name="Shen Z."/>
            <person name="Mannion A.J."/>
            <person name="Fox J.G."/>
        </authorList>
    </citation>
    <scope>NUCLEOTIDE SEQUENCE</scope>
    <source>
        <strain evidence="6">MIT 97-6194</strain>
    </source>
</reference>
<dbReference type="InterPro" id="IPR033878">
    <property type="entry name" value="NfsB-like"/>
</dbReference>
<gene>
    <name evidence="5" type="ORF">DCO61_07570</name>
    <name evidence="6" type="ORF">LS64_009175</name>
</gene>
<keyword evidence="2" id="KW-0521">NADP</keyword>
<evidence type="ECO:0000256" key="1">
    <source>
        <dbReference type="ARBA" id="ARBA00007118"/>
    </source>
</evidence>
<dbReference type="SUPFAM" id="SSF55469">
    <property type="entry name" value="FMN-dependent nitroreductase-like"/>
    <property type="match status" value="1"/>
</dbReference>
<keyword evidence="7" id="KW-1185">Reference proteome</keyword>
<dbReference type="RefSeq" id="WP_034573568.1">
    <property type="nucleotide sequence ID" value="NZ_JRMP02000015.1"/>
</dbReference>
<dbReference type="Proteomes" id="UP000029714">
    <property type="component" value="Unassembled WGS sequence"/>
</dbReference>
<sequence length="213" mass="24768">MREDLFLNASKFRFACKVFDKDKKIPCGQWHAILESGRLAPSSFGLEPTRMIVVKSKAAKEAVKKACWEQKQITDASHTIIFTSLKCDMLPGTNYIRNKFARRTKTSEELDYYIKERYGRMKLETLGYTADIEKLGMWSAHQAYIMATAMMYHAAFLKIDSCMIEGFDKVELEKYLQMDTFKEQVSLVLCLGYRAMEQGKRNRMDIHDLVRKI</sequence>
<dbReference type="Gene3D" id="3.40.109.10">
    <property type="entry name" value="NADH Oxidase"/>
    <property type="match status" value="1"/>
</dbReference>
<evidence type="ECO:0000313" key="7">
    <source>
        <dbReference type="Proteomes" id="UP000029714"/>
    </source>
</evidence>
<dbReference type="InterPro" id="IPR000415">
    <property type="entry name" value="Nitroreductase-like"/>
</dbReference>
<dbReference type="STRING" id="1548018.LS64_12775"/>
<evidence type="ECO:0000256" key="2">
    <source>
        <dbReference type="ARBA" id="ARBA00022857"/>
    </source>
</evidence>
<reference evidence="6 7" key="1">
    <citation type="journal article" date="2014" name="Genome Announc.">
        <title>Draft genome sequences of eight enterohepatic helicobacter species isolated from both laboratory and wild rodents.</title>
        <authorList>
            <person name="Sheh A."/>
            <person name="Shen Z."/>
            <person name="Fox J.G."/>
        </authorList>
    </citation>
    <scope>NUCLEOTIDE SEQUENCE [LARGE SCALE GENOMIC DNA]</scope>
    <source>
        <strain evidence="6 7">MIT 97-6194</strain>
    </source>
</reference>
<comment type="caution">
    <text evidence="6">The sequence shown here is derived from an EMBL/GenBank/DDBJ whole genome shotgun (WGS) entry which is preliminary data.</text>
</comment>
<dbReference type="EMBL" id="QBIU01000001">
    <property type="protein sequence ID" value="MWV69860.1"/>
    <property type="molecule type" value="Genomic_DNA"/>
</dbReference>
<dbReference type="InterPro" id="IPR029479">
    <property type="entry name" value="Nitroreductase"/>
</dbReference>
<evidence type="ECO:0000256" key="3">
    <source>
        <dbReference type="ARBA" id="ARBA00023002"/>
    </source>
</evidence>
<evidence type="ECO:0000313" key="6">
    <source>
        <dbReference type="EMBL" id="TLD93274.1"/>
    </source>
</evidence>
<reference evidence="5 8" key="4">
    <citation type="submission" date="2019-12" db="EMBL/GenBank/DDBJ databases">
        <title>Multi-Generational Helicobacter saguini Isolates.</title>
        <authorList>
            <person name="Mannion A."/>
            <person name="Shen Z."/>
            <person name="Fox J.G."/>
        </authorList>
    </citation>
    <scope>NUCLEOTIDE SEQUENCE [LARGE SCALE GENOMIC DNA]</scope>
    <source>
        <strain evidence="5">16-048</strain>
        <strain evidence="8">16-048 (F4)</strain>
    </source>
</reference>
<evidence type="ECO:0000313" key="8">
    <source>
        <dbReference type="Proteomes" id="UP000477070"/>
    </source>
</evidence>
<dbReference type="EMBL" id="JRMP02000015">
    <property type="protein sequence ID" value="TLD93274.1"/>
    <property type="molecule type" value="Genomic_DNA"/>
</dbReference>
<accession>A0A347VNC9</accession>
<dbReference type="Pfam" id="PF00881">
    <property type="entry name" value="Nitroreductase"/>
    <property type="match status" value="1"/>
</dbReference>
<dbReference type="PANTHER" id="PTHR43673:SF10">
    <property type="entry name" value="NADH DEHYDROGENASE_NAD(P)H NITROREDUCTASE XCC3605-RELATED"/>
    <property type="match status" value="1"/>
</dbReference>
<reference evidence="6 7" key="2">
    <citation type="journal article" date="2016" name="Infect. Immun.">
        <title>Helicobacter saguini, a Novel Helicobacter Isolated from Cotton-Top Tamarins with Ulcerative Colitis, Has Proinflammatory Properties and Induces Typhlocolitis and Dysplasia in Gnotobiotic IL-10-/- Mice.</title>
        <authorList>
            <person name="Shen Z."/>
            <person name="Mannion A."/>
            <person name="Whary M.T."/>
            <person name="Muthupalani S."/>
            <person name="Sheh A."/>
            <person name="Feng Y."/>
            <person name="Gong G."/>
            <person name="Vandamme P."/>
            <person name="Holcombe H.R."/>
            <person name="Paster B.J."/>
            <person name="Fox J.G."/>
        </authorList>
    </citation>
    <scope>NUCLEOTIDE SEQUENCE [LARGE SCALE GENOMIC DNA]</scope>
    <source>
        <strain evidence="6 7">MIT 97-6194</strain>
    </source>
</reference>
<dbReference type="Proteomes" id="UP000477070">
    <property type="component" value="Unassembled WGS sequence"/>
</dbReference>
<evidence type="ECO:0000313" key="5">
    <source>
        <dbReference type="EMBL" id="MWV69860.1"/>
    </source>
</evidence>
<proteinExistence type="inferred from homology"/>
<organism evidence="6 7">
    <name type="scientific">Helicobacter saguini</name>
    <dbReference type="NCBI Taxonomy" id="1548018"/>
    <lineage>
        <taxon>Bacteria</taxon>
        <taxon>Pseudomonadati</taxon>
        <taxon>Campylobacterota</taxon>
        <taxon>Epsilonproteobacteria</taxon>
        <taxon>Campylobacterales</taxon>
        <taxon>Helicobacteraceae</taxon>
        <taxon>Helicobacter</taxon>
    </lineage>
</organism>
<dbReference type="AlphaFoldDB" id="A0A347VNC9"/>
<name>A0A347VNC9_9HELI</name>
<dbReference type="CDD" id="cd02149">
    <property type="entry name" value="NfsB-like"/>
    <property type="match status" value="1"/>
</dbReference>
<evidence type="ECO:0000259" key="4">
    <source>
        <dbReference type="Pfam" id="PF00881"/>
    </source>
</evidence>